<feature type="transmembrane region" description="Helical" evidence="6">
    <location>
        <begin position="136"/>
        <end position="154"/>
    </location>
</feature>
<dbReference type="PANTHER" id="PTHR30482:SF10">
    <property type="entry name" value="HIGH-AFFINITY BRANCHED-CHAIN AMINO ACID TRANSPORT PROTEIN BRAE"/>
    <property type="match status" value="1"/>
</dbReference>
<evidence type="ECO:0000256" key="1">
    <source>
        <dbReference type="ARBA" id="ARBA00004651"/>
    </source>
</evidence>
<protein>
    <submittedName>
        <fullName evidence="7">Branched-chain amino acid ABC transporter permease</fullName>
    </submittedName>
</protein>
<evidence type="ECO:0000256" key="6">
    <source>
        <dbReference type="SAM" id="Phobius"/>
    </source>
</evidence>
<evidence type="ECO:0000256" key="4">
    <source>
        <dbReference type="ARBA" id="ARBA00022989"/>
    </source>
</evidence>
<dbReference type="RefSeq" id="WP_338176798.1">
    <property type="nucleotide sequence ID" value="NZ_JAEKNQ010000019.1"/>
</dbReference>
<feature type="transmembrane region" description="Helical" evidence="6">
    <location>
        <begin position="266"/>
        <end position="288"/>
    </location>
</feature>
<evidence type="ECO:0000256" key="2">
    <source>
        <dbReference type="ARBA" id="ARBA00022475"/>
    </source>
</evidence>
<keyword evidence="2" id="KW-1003">Cell membrane</keyword>
<keyword evidence="4 6" id="KW-1133">Transmembrane helix</keyword>
<dbReference type="CDD" id="cd06581">
    <property type="entry name" value="TM_PBP1_LivM_like"/>
    <property type="match status" value="1"/>
</dbReference>
<feature type="transmembrane region" description="Helical" evidence="6">
    <location>
        <begin position="46"/>
        <end position="64"/>
    </location>
</feature>
<evidence type="ECO:0000313" key="8">
    <source>
        <dbReference type="Proteomes" id="UP000620075"/>
    </source>
</evidence>
<comment type="subcellular location">
    <subcellularLocation>
        <location evidence="1">Cell membrane</location>
        <topology evidence="1">Multi-pass membrane protein</topology>
    </subcellularLocation>
</comment>
<keyword evidence="3 6" id="KW-0812">Transmembrane</keyword>
<dbReference type="InterPro" id="IPR001851">
    <property type="entry name" value="ABC_transp_permease"/>
</dbReference>
<feature type="transmembrane region" description="Helical" evidence="6">
    <location>
        <begin position="70"/>
        <end position="90"/>
    </location>
</feature>
<evidence type="ECO:0000256" key="5">
    <source>
        <dbReference type="ARBA" id="ARBA00023136"/>
    </source>
</evidence>
<dbReference type="AlphaFoldDB" id="A0A934NCR2"/>
<accession>A0A934NCR2</accession>
<name>A0A934NCR2_9BACT</name>
<keyword evidence="5 6" id="KW-0472">Membrane</keyword>
<feature type="transmembrane region" description="Helical" evidence="6">
    <location>
        <begin position="20"/>
        <end position="39"/>
    </location>
</feature>
<dbReference type="GO" id="GO:0005886">
    <property type="term" value="C:plasma membrane"/>
    <property type="evidence" value="ECO:0007669"/>
    <property type="project" value="UniProtKB-SubCell"/>
</dbReference>
<dbReference type="PANTHER" id="PTHR30482">
    <property type="entry name" value="HIGH-AFFINITY BRANCHED-CHAIN AMINO ACID TRANSPORT SYSTEM PERMEASE"/>
    <property type="match status" value="1"/>
</dbReference>
<dbReference type="EMBL" id="JAEKNQ010000019">
    <property type="protein sequence ID" value="MBJ7602343.1"/>
    <property type="molecule type" value="Genomic_DNA"/>
</dbReference>
<dbReference type="GO" id="GO:0015658">
    <property type="term" value="F:branched-chain amino acid transmembrane transporter activity"/>
    <property type="evidence" value="ECO:0007669"/>
    <property type="project" value="InterPro"/>
</dbReference>
<feature type="transmembrane region" description="Helical" evidence="6">
    <location>
        <begin position="97"/>
        <end position="116"/>
    </location>
</feature>
<dbReference type="InterPro" id="IPR043428">
    <property type="entry name" value="LivM-like"/>
</dbReference>
<organism evidence="7 8">
    <name type="scientific">Candidatus Dormiibacter inghamiae</name>
    <dbReference type="NCBI Taxonomy" id="3127013"/>
    <lineage>
        <taxon>Bacteria</taxon>
        <taxon>Bacillati</taxon>
        <taxon>Candidatus Dormiibacterota</taxon>
        <taxon>Candidatus Dormibacteria</taxon>
        <taxon>Candidatus Dormibacterales</taxon>
        <taxon>Candidatus Dormibacteraceae</taxon>
        <taxon>Candidatus Dormiibacter</taxon>
    </lineage>
</organism>
<proteinExistence type="predicted"/>
<comment type="caution">
    <text evidence="7">The sequence shown here is derived from an EMBL/GenBank/DDBJ whole genome shotgun (WGS) entry which is preliminary data.</text>
</comment>
<sequence>MDFFLQLFSDPVGFYQSHELLIAQIGINSLLAISIFVTLFSGQLTLANVGFMAVGAYTTVILSLHASTPLVFNIALGALLAGALGVVVGLPVLRLRGVFLAIATLGFGEALRFGVILNLPITGQGQGLKNPDADPLGGVVPILVALALVAYLVWRLGSSKLGQAWAAIREDELAASSQGINVPLYKMSAFVVGALIAGLAGGLESHINFFVDPTEYGTTRAIQVLTFAVVGGISNVLGPILGATILTSLPEVVRQAQDYRDVINGVILILIIVFRPQGVLGGGGLALIRPRWWPRQWTLTRARTPADA</sequence>
<evidence type="ECO:0000256" key="3">
    <source>
        <dbReference type="ARBA" id="ARBA00022692"/>
    </source>
</evidence>
<gene>
    <name evidence="7" type="ORF">JF888_03995</name>
</gene>
<reference evidence="7 8" key="1">
    <citation type="submission" date="2020-10" db="EMBL/GenBank/DDBJ databases">
        <title>Ca. Dormibacterota MAGs.</title>
        <authorList>
            <person name="Montgomery K."/>
        </authorList>
    </citation>
    <scope>NUCLEOTIDE SEQUENCE [LARGE SCALE GENOMIC DNA]</scope>
    <source>
        <strain evidence="7">SC8811_S16_3</strain>
    </source>
</reference>
<dbReference type="Proteomes" id="UP000620075">
    <property type="component" value="Unassembled WGS sequence"/>
</dbReference>
<evidence type="ECO:0000313" key="7">
    <source>
        <dbReference type="EMBL" id="MBJ7602343.1"/>
    </source>
</evidence>
<feature type="transmembrane region" description="Helical" evidence="6">
    <location>
        <begin position="224"/>
        <end position="246"/>
    </location>
</feature>
<dbReference type="Pfam" id="PF02653">
    <property type="entry name" value="BPD_transp_2"/>
    <property type="match status" value="1"/>
</dbReference>